<comment type="caution">
    <text evidence="1">The sequence shown here is derived from an EMBL/GenBank/DDBJ whole genome shotgun (WGS) entry which is preliminary data.</text>
</comment>
<keyword evidence="2" id="KW-1185">Reference proteome</keyword>
<dbReference type="Proteomes" id="UP000437709">
    <property type="component" value="Unassembled WGS sequence"/>
</dbReference>
<name>A0A6N7EF03_9MICO</name>
<gene>
    <name evidence="1" type="ORF">GB881_07990</name>
</gene>
<proteinExistence type="predicted"/>
<dbReference type="Gene3D" id="3.40.50.450">
    <property type="match status" value="1"/>
</dbReference>
<dbReference type="InterPro" id="IPR059206">
    <property type="entry name" value="Sll1717-like"/>
</dbReference>
<dbReference type="OrthoDB" id="9179688at2"/>
<organism evidence="1 2">
    <name type="scientific">Georgenia subflava</name>
    <dbReference type="NCBI Taxonomy" id="1622177"/>
    <lineage>
        <taxon>Bacteria</taxon>
        <taxon>Bacillati</taxon>
        <taxon>Actinomycetota</taxon>
        <taxon>Actinomycetes</taxon>
        <taxon>Micrococcales</taxon>
        <taxon>Bogoriellaceae</taxon>
        <taxon>Georgenia</taxon>
    </lineage>
</organism>
<evidence type="ECO:0000313" key="1">
    <source>
        <dbReference type="EMBL" id="MPV36992.1"/>
    </source>
</evidence>
<sequence length="782" mass="87100">MTSAPKPGPTFFAYGSQPALRAETMRAAIAGLNTRGQRADGWEDLQIDGRLLVDTITERIRASSSVIAEVSSMNPNVLFELGYAVALNKPTWLAFDETDGDAERLWSDVAIFSTIGRTNYGGNSEKLIARYSAFPPASTPPLAETILAGAKPREANAVFAPALPIKIAPATALESLLERQSHLKILGSSDDLMIAPLEFYAREIYRSSAVILHLLGETRKRSREHNARASFLAGFAHGLELPLLMVVQSGFVSPLDYRDMLFQYDTSAALQQKVKTWLETMPKPKGTNRRLGRLELDIELPLRSFGQYVAEYELEDLGKYFIQTSEFSAVVSGAATVFAGRKGTGKTATMSQVSNELSLDRKVLVVPIKPSSYELGGLLSILNRFGNPAHAEYFLMTAWVYLIESEIALRLLELSEGRALSQADQGALSNLRSLLRAMDIEEGEDLSARLERVVDRVMTQLGENGTSDHAAVAKAIRSDELSRLRTLTIQLLHEHERVAILIDNLDKNWERGTNFEGNARFILSLLVTAGKIEKDFSRSGAAHQLRATLALFIRTDIFDVVRTYAREPDKIGARTVDWGDEQLLVRVLEERYAANARNAGDGSMWDELFSKEVRGLPARDYFLWRALRRPRDFVYFANAALTTAINRRHSTVEAQDVSYAEREYSRFAMEALIVESESVDINLEELLYEFAGVGATLTADDLGEVLASAPEPAKLRDWLVAASFLGVELAEGKFEYVEGETAARRKMRVASRNSTAESRTLRYRVHPAFRPYLEIRDDDLHE</sequence>
<accession>A0A6N7EF03</accession>
<dbReference type="RefSeq" id="WP_152194142.1">
    <property type="nucleotide sequence ID" value="NZ_VUKD01000001.1"/>
</dbReference>
<evidence type="ECO:0000313" key="2">
    <source>
        <dbReference type="Proteomes" id="UP000437709"/>
    </source>
</evidence>
<protein>
    <submittedName>
        <fullName evidence="1">Uncharacterized protein</fullName>
    </submittedName>
</protein>
<dbReference type="NCBIfam" id="NF047389">
    <property type="entry name" value="ATPase_Sll1717"/>
    <property type="match status" value="1"/>
</dbReference>
<dbReference type="EMBL" id="WHPC01000023">
    <property type="protein sequence ID" value="MPV36992.1"/>
    <property type="molecule type" value="Genomic_DNA"/>
</dbReference>
<dbReference type="SUPFAM" id="SSF52309">
    <property type="entry name" value="N-(deoxy)ribosyltransferase-like"/>
    <property type="match status" value="1"/>
</dbReference>
<dbReference type="AlphaFoldDB" id="A0A6N7EF03"/>
<reference evidence="1 2" key="1">
    <citation type="submission" date="2019-10" db="EMBL/GenBank/DDBJ databases">
        <title>Georgenia wutianyii sp. nov. and Georgenia yuyongxinii sp. nov. isolated from plateau pika (Ochotona curzoniae) in the Qinghai-Tibet plateau of China.</title>
        <authorList>
            <person name="Tian Z."/>
        </authorList>
    </citation>
    <scope>NUCLEOTIDE SEQUENCE [LARGE SCALE GENOMIC DNA]</scope>
    <source>
        <strain evidence="1 2">JCM 19765</strain>
    </source>
</reference>